<proteinExistence type="predicted"/>
<evidence type="ECO:0000313" key="8">
    <source>
        <dbReference type="Proteomes" id="UP000799764"/>
    </source>
</evidence>
<evidence type="ECO:0000256" key="5">
    <source>
        <dbReference type="ARBA" id="ARBA00023136"/>
    </source>
</evidence>
<feature type="transmembrane region" description="Helical" evidence="6">
    <location>
        <begin position="333"/>
        <end position="354"/>
    </location>
</feature>
<feature type="transmembrane region" description="Helical" evidence="6">
    <location>
        <begin position="94"/>
        <end position="112"/>
    </location>
</feature>
<feature type="transmembrane region" description="Helical" evidence="6">
    <location>
        <begin position="462"/>
        <end position="485"/>
    </location>
</feature>
<feature type="transmembrane region" description="Helical" evidence="6">
    <location>
        <begin position="210"/>
        <end position="233"/>
    </location>
</feature>
<dbReference type="Proteomes" id="UP000799764">
    <property type="component" value="Unassembled WGS sequence"/>
</dbReference>
<evidence type="ECO:0000256" key="2">
    <source>
        <dbReference type="ARBA" id="ARBA00022448"/>
    </source>
</evidence>
<accession>A0A9P4PDQ5</accession>
<keyword evidence="2" id="KW-0813">Transport</keyword>
<protein>
    <submittedName>
        <fullName evidence="7">Choline transporter</fullName>
    </submittedName>
</protein>
<dbReference type="EMBL" id="MU001504">
    <property type="protein sequence ID" value="KAF2442110.1"/>
    <property type="molecule type" value="Genomic_DNA"/>
</dbReference>
<feature type="transmembrane region" description="Helical" evidence="6">
    <location>
        <begin position="150"/>
        <end position="175"/>
    </location>
</feature>
<feature type="transmembrane region" description="Helical" evidence="6">
    <location>
        <begin position="187"/>
        <end position="204"/>
    </location>
</feature>
<comment type="caution">
    <text evidence="7">The sequence shown here is derived from an EMBL/GenBank/DDBJ whole genome shotgun (WGS) entry which is preliminary data.</text>
</comment>
<reference evidence="7" key="1">
    <citation type="journal article" date="2020" name="Stud. Mycol.">
        <title>101 Dothideomycetes genomes: a test case for predicting lifestyles and emergence of pathogens.</title>
        <authorList>
            <person name="Haridas S."/>
            <person name="Albert R."/>
            <person name="Binder M."/>
            <person name="Bloem J."/>
            <person name="Labutti K."/>
            <person name="Salamov A."/>
            <person name="Andreopoulos B."/>
            <person name="Baker S."/>
            <person name="Barry K."/>
            <person name="Bills G."/>
            <person name="Bluhm B."/>
            <person name="Cannon C."/>
            <person name="Castanera R."/>
            <person name="Culley D."/>
            <person name="Daum C."/>
            <person name="Ezra D."/>
            <person name="Gonzalez J."/>
            <person name="Henrissat B."/>
            <person name="Kuo A."/>
            <person name="Liang C."/>
            <person name="Lipzen A."/>
            <person name="Lutzoni F."/>
            <person name="Magnuson J."/>
            <person name="Mondo S."/>
            <person name="Nolan M."/>
            <person name="Ohm R."/>
            <person name="Pangilinan J."/>
            <person name="Park H.-J."/>
            <person name="Ramirez L."/>
            <person name="Alfaro M."/>
            <person name="Sun H."/>
            <person name="Tritt A."/>
            <person name="Yoshinaga Y."/>
            <person name="Zwiers L.-H."/>
            <person name="Turgeon B."/>
            <person name="Goodwin S."/>
            <person name="Spatafora J."/>
            <person name="Crous P."/>
            <person name="Grigoriev I."/>
        </authorList>
    </citation>
    <scope>NUCLEOTIDE SEQUENCE</scope>
    <source>
        <strain evidence="7">CBS 690.94</strain>
    </source>
</reference>
<dbReference type="GO" id="GO:0022857">
    <property type="term" value="F:transmembrane transporter activity"/>
    <property type="evidence" value="ECO:0007669"/>
    <property type="project" value="InterPro"/>
</dbReference>
<keyword evidence="3 6" id="KW-0812">Transmembrane</keyword>
<comment type="subcellular location">
    <subcellularLocation>
        <location evidence="1">Membrane</location>
        <topology evidence="1">Multi-pass membrane protein</topology>
    </subcellularLocation>
</comment>
<evidence type="ECO:0000256" key="1">
    <source>
        <dbReference type="ARBA" id="ARBA00004141"/>
    </source>
</evidence>
<dbReference type="AlphaFoldDB" id="A0A9P4PDQ5"/>
<evidence type="ECO:0000313" key="7">
    <source>
        <dbReference type="EMBL" id="KAF2442110.1"/>
    </source>
</evidence>
<organism evidence="7 8">
    <name type="scientific">Karstenula rhodostoma CBS 690.94</name>
    <dbReference type="NCBI Taxonomy" id="1392251"/>
    <lineage>
        <taxon>Eukaryota</taxon>
        <taxon>Fungi</taxon>
        <taxon>Dikarya</taxon>
        <taxon>Ascomycota</taxon>
        <taxon>Pezizomycotina</taxon>
        <taxon>Dothideomycetes</taxon>
        <taxon>Pleosporomycetidae</taxon>
        <taxon>Pleosporales</taxon>
        <taxon>Massarineae</taxon>
        <taxon>Didymosphaeriaceae</taxon>
        <taxon>Karstenula</taxon>
    </lineage>
</organism>
<dbReference type="PANTHER" id="PTHR45649:SF11">
    <property type="entry name" value="TRANSPORTER, PUTATIVE (EUROFUNG)-RELATED"/>
    <property type="match status" value="1"/>
</dbReference>
<keyword evidence="8" id="KW-1185">Reference proteome</keyword>
<keyword evidence="5 6" id="KW-0472">Membrane</keyword>
<name>A0A9P4PDQ5_9PLEO</name>
<dbReference type="PIRSF" id="PIRSF006060">
    <property type="entry name" value="AA_transporter"/>
    <property type="match status" value="1"/>
</dbReference>
<gene>
    <name evidence="7" type="ORF">P171DRAFT_496870</name>
</gene>
<dbReference type="Pfam" id="PF13520">
    <property type="entry name" value="AA_permease_2"/>
    <property type="match status" value="1"/>
</dbReference>
<dbReference type="GO" id="GO:0016020">
    <property type="term" value="C:membrane"/>
    <property type="evidence" value="ECO:0007669"/>
    <property type="project" value="UniProtKB-SubCell"/>
</dbReference>
<dbReference type="OrthoDB" id="2417308at2759"/>
<feature type="transmembrane region" description="Helical" evidence="6">
    <location>
        <begin position="361"/>
        <end position="379"/>
    </location>
</feature>
<feature type="transmembrane region" description="Helical" evidence="6">
    <location>
        <begin position="399"/>
        <end position="417"/>
    </location>
</feature>
<evidence type="ECO:0000256" key="3">
    <source>
        <dbReference type="ARBA" id="ARBA00022692"/>
    </source>
</evidence>
<feature type="transmembrane region" description="Helical" evidence="6">
    <location>
        <begin position="59"/>
        <end position="82"/>
    </location>
</feature>
<evidence type="ECO:0000256" key="4">
    <source>
        <dbReference type="ARBA" id="ARBA00022989"/>
    </source>
</evidence>
<dbReference type="InterPro" id="IPR002293">
    <property type="entry name" value="AA/rel_permease1"/>
</dbReference>
<dbReference type="Gene3D" id="1.20.1740.10">
    <property type="entry name" value="Amino acid/polyamine transporter I"/>
    <property type="match status" value="1"/>
</dbReference>
<dbReference type="PANTHER" id="PTHR45649">
    <property type="entry name" value="AMINO-ACID PERMEASE BAT1"/>
    <property type="match status" value="1"/>
</dbReference>
<feature type="transmembrane region" description="Helical" evidence="6">
    <location>
        <begin position="424"/>
        <end position="442"/>
    </location>
</feature>
<keyword evidence="4 6" id="KW-1133">Transmembrane helix</keyword>
<feature type="transmembrane region" description="Helical" evidence="6">
    <location>
        <begin position="293"/>
        <end position="313"/>
    </location>
</feature>
<feature type="transmembrane region" description="Helical" evidence="6">
    <location>
        <begin position="497"/>
        <end position="518"/>
    </location>
</feature>
<sequence>MFDSDIKKVQSESAATVQNGTVSPYKVTGTDEVSRLTTADIDDEILRRNGHEAVLERQFSWLSALGLGFSITNSWVGYLSCFGQNLKYGGPNSVIFGLIVAFFVQYTITLGLSELASAYPSSGGQYHYCFILAPPKTRRVSAYFTGWMSVLAWCLVTCSGVSLAAVSTLGIAAFFNPGFVALPYQIWLVYVATAFVTALPLYIVPKRIPLTVQITLYTSLTGCVVWFITTLAMKQHTQPGSFITSTEYGTSGWSYSTAWLLGISNAMYAYSGTDGAIHISEEMPSPGRRVPQVMSVTVWIGLLSSVPLIVALLFCITDLDAVTSSPLSSLEVIYQATGSRTATAILSVWLLVVYISRLIKIICLSAQFLTVGRLAWAFARDGGLPCSGYFSHVDEKREFPVRTTSAAFVFVCLYGLLYFASTTAFNSIVTSAVLFLNISYVVPQGILLVQGRNKLPPRWLRLGYAGYLCNGFSVLWIVVLGVCVCMPPQLPVELNSMNYTSVSVVGLLTIIMTFWFALGHRFTGPQIDWDTIESGLVVTELHGRRVGP</sequence>
<evidence type="ECO:0000256" key="6">
    <source>
        <dbReference type="SAM" id="Phobius"/>
    </source>
</evidence>